<dbReference type="InterPro" id="IPR000326">
    <property type="entry name" value="PAP2/HPO"/>
</dbReference>
<feature type="transmembrane region" description="Helical" evidence="1">
    <location>
        <begin position="60"/>
        <end position="83"/>
    </location>
</feature>
<dbReference type="AlphaFoldDB" id="A0A839TGX4"/>
<feature type="transmembrane region" description="Helical" evidence="1">
    <location>
        <begin position="161"/>
        <end position="181"/>
    </location>
</feature>
<dbReference type="Gene3D" id="1.20.144.10">
    <property type="entry name" value="Phosphatidic acid phosphatase type 2/haloperoxidase"/>
    <property type="match status" value="2"/>
</dbReference>
<dbReference type="SUPFAM" id="SSF48317">
    <property type="entry name" value="Acid phosphatase/Vanadium-dependent haloperoxidase"/>
    <property type="match status" value="1"/>
</dbReference>
<feature type="transmembrane region" description="Helical" evidence="1">
    <location>
        <begin position="90"/>
        <end position="107"/>
    </location>
</feature>
<dbReference type="RefSeq" id="WP_183577873.1">
    <property type="nucleotide sequence ID" value="NZ_JACHXJ010000001.1"/>
</dbReference>
<keyword evidence="1" id="KW-0472">Membrane</keyword>
<gene>
    <name evidence="3" type="ORF">FHS19_000407</name>
</gene>
<dbReference type="CDD" id="cd03392">
    <property type="entry name" value="PAP2_like_2"/>
    <property type="match status" value="1"/>
</dbReference>
<keyword evidence="1" id="KW-0812">Transmembrane</keyword>
<dbReference type="GO" id="GO:0050380">
    <property type="term" value="F:undecaprenyl-diphosphatase activity"/>
    <property type="evidence" value="ECO:0007669"/>
    <property type="project" value="UniProtKB-EC"/>
</dbReference>
<evidence type="ECO:0000313" key="4">
    <source>
        <dbReference type="Proteomes" id="UP000517523"/>
    </source>
</evidence>
<dbReference type="SMART" id="SM00014">
    <property type="entry name" value="acidPPc"/>
    <property type="match status" value="1"/>
</dbReference>
<evidence type="ECO:0000313" key="3">
    <source>
        <dbReference type="EMBL" id="MBB3125753.1"/>
    </source>
</evidence>
<comment type="caution">
    <text evidence="3">The sequence shown here is derived from an EMBL/GenBank/DDBJ whole genome shotgun (WGS) entry which is preliminary data.</text>
</comment>
<feature type="domain" description="Phosphatidic acid phosphatase type 2/haloperoxidase" evidence="2">
    <location>
        <begin position="91"/>
        <end position="202"/>
    </location>
</feature>
<protein>
    <submittedName>
        <fullName evidence="3">Undecaprenyl-diphosphatase</fullName>
        <ecNumber evidence="3">3.6.1.27</ecNumber>
    </submittedName>
</protein>
<evidence type="ECO:0000259" key="2">
    <source>
        <dbReference type="SMART" id="SM00014"/>
    </source>
</evidence>
<evidence type="ECO:0000256" key="1">
    <source>
        <dbReference type="SAM" id="Phobius"/>
    </source>
</evidence>
<dbReference type="Proteomes" id="UP000517523">
    <property type="component" value="Unassembled WGS sequence"/>
</dbReference>
<dbReference type="PANTHER" id="PTHR14969">
    <property type="entry name" value="SPHINGOSINE-1-PHOSPHATE PHOSPHOHYDROLASE"/>
    <property type="match status" value="1"/>
</dbReference>
<feature type="transmembrane region" description="Helical" evidence="1">
    <location>
        <begin position="12"/>
        <end position="31"/>
    </location>
</feature>
<organism evidence="3 4">
    <name type="scientific">Paenibacillus rhizosphaerae</name>
    <dbReference type="NCBI Taxonomy" id="297318"/>
    <lineage>
        <taxon>Bacteria</taxon>
        <taxon>Bacillati</taxon>
        <taxon>Bacillota</taxon>
        <taxon>Bacilli</taxon>
        <taxon>Bacillales</taxon>
        <taxon>Paenibacillaceae</taxon>
        <taxon>Paenibacillus</taxon>
    </lineage>
</organism>
<dbReference type="InterPro" id="IPR036938">
    <property type="entry name" value="PAP2/HPO_sf"/>
</dbReference>
<dbReference type="PANTHER" id="PTHR14969:SF13">
    <property type="entry name" value="AT30094P"/>
    <property type="match status" value="1"/>
</dbReference>
<dbReference type="EC" id="3.6.1.27" evidence="3"/>
<feature type="transmembrane region" description="Helical" evidence="1">
    <location>
        <begin position="187"/>
        <end position="205"/>
    </location>
</feature>
<keyword evidence="3" id="KW-0378">Hydrolase</keyword>
<dbReference type="Pfam" id="PF01569">
    <property type="entry name" value="PAP2"/>
    <property type="match status" value="1"/>
</dbReference>
<feature type="transmembrane region" description="Helical" evidence="1">
    <location>
        <begin position="127"/>
        <end position="149"/>
    </location>
</feature>
<sequence>MKANQRRLNKLLVTSLVLGVLFVILMVLVGADRIAWFDKSIISAVQGMENEGLTRIMKGFTFLGSSLVATLLSVIAFLFLWLVLRHRMELLMFFLSVGGSEIWNIIIKNWMQRQRPDTHRLIEISGFSFPSGHSMAAFALYGTLTYLLWRHIPALAGRLAMIVIGVALTLLIGISRIYLGVHYPSDVFGGYLASATWLMLSIYVFEKYWKPKA</sequence>
<dbReference type="EMBL" id="JACHXJ010000001">
    <property type="protein sequence ID" value="MBB3125753.1"/>
    <property type="molecule type" value="Genomic_DNA"/>
</dbReference>
<accession>A0A839TGX4</accession>
<name>A0A839TGX4_9BACL</name>
<proteinExistence type="predicted"/>
<reference evidence="3 4" key="1">
    <citation type="submission" date="2020-08" db="EMBL/GenBank/DDBJ databases">
        <title>Genomic Encyclopedia of Type Strains, Phase III (KMG-III): the genomes of soil and plant-associated and newly described type strains.</title>
        <authorList>
            <person name="Whitman W."/>
        </authorList>
    </citation>
    <scope>NUCLEOTIDE SEQUENCE [LARGE SCALE GENOMIC DNA]</scope>
    <source>
        <strain evidence="3 4">CECT 5831</strain>
    </source>
</reference>
<keyword evidence="1" id="KW-1133">Transmembrane helix</keyword>